<dbReference type="EMBL" id="CAFABE010000023">
    <property type="protein sequence ID" value="CAB4824849.1"/>
    <property type="molecule type" value="Genomic_DNA"/>
</dbReference>
<evidence type="ECO:0000256" key="1">
    <source>
        <dbReference type="ARBA" id="ARBA00004496"/>
    </source>
</evidence>
<keyword evidence="4" id="KW-0159">Chromosome partition</keyword>
<dbReference type="InterPro" id="IPR013762">
    <property type="entry name" value="Integrase-like_cat_sf"/>
</dbReference>
<evidence type="ECO:0000256" key="4">
    <source>
        <dbReference type="ARBA" id="ARBA00022829"/>
    </source>
</evidence>
<evidence type="ECO:0000256" key="2">
    <source>
        <dbReference type="ARBA" id="ARBA00022490"/>
    </source>
</evidence>
<evidence type="ECO:0000313" key="11">
    <source>
        <dbReference type="EMBL" id="CAB4824849.1"/>
    </source>
</evidence>
<dbReference type="Pfam" id="PF00589">
    <property type="entry name" value="Phage_integrase"/>
    <property type="match status" value="1"/>
</dbReference>
<evidence type="ECO:0000256" key="7">
    <source>
        <dbReference type="ARBA" id="ARBA00023172"/>
    </source>
</evidence>
<evidence type="ECO:0000313" key="12">
    <source>
        <dbReference type="EMBL" id="CAB4861268.1"/>
    </source>
</evidence>
<sequence length="300" mass="33494">MDQSAPEPIEHDHFERDGFSTWISGRSPATKRAYVADVDDFVNWLLEGEIHDVQDVDRLVLRRWMASLAARELAKSTIARKAAAIRSYFSWLRSRGVIEVDPAARLSAPAASSRLPDLVGPAELAELLDAPLDFDAPLDVRDRVVLELLYAAGIRVAELCSLDVEDVDLVAGSILVMGKGSKERRVPIHERCALLVERYIHESRDATMKEDSPSGALFYNRKGARLGSRDVRRILDARSQVPTHPHALRHTYATHLLDGGADLRVVQELLGHASLATTQLYTHVSKDRLQRVYDDTHPRA</sequence>
<evidence type="ECO:0000259" key="9">
    <source>
        <dbReference type="PROSITE" id="PS51898"/>
    </source>
</evidence>
<evidence type="ECO:0000256" key="6">
    <source>
        <dbReference type="ARBA" id="ARBA00023125"/>
    </source>
</evidence>
<feature type="domain" description="Tyr recombinase" evidence="9">
    <location>
        <begin position="114"/>
        <end position="294"/>
    </location>
</feature>
<evidence type="ECO:0000259" key="10">
    <source>
        <dbReference type="PROSITE" id="PS51900"/>
    </source>
</evidence>
<dbReference type="GO" id="GO:0007059">
    <property type="term" value="P:chromosome segregation"/>
    <property type="evidence" value="ECO:0007669"/>
    <property type="project" value="UniProtKB-KW"/>
</dbReference>
<feature type="domain" description="Core-binding (CB)" evidence="10">
    <location>
        <begin position="10"/>
        <end position="93"/>
    </location>
</feature>
<dbReference type="GO" id="GO:0015074">
    <property type="term" value="P:DNA integration"/>
    <property type="evidence" value="ECO:0007669"/>
    <property type="project" value="UniProtKB-KW"/>
</dbReference>
<dbReference type="InterPro" id="IPR004107">
    <property type="entry name" value="Integrase_SAM-like_N"/>
</dbReference>
<keyword evidence="6" id="KW-0238">DNA-binding</keyword>
<dbReference type="Pfam" id="PF02899">
    <property type="entry name" value="Phage_int_SAM_1"/>
    <property type="match status" value="1"/>
</dbReference>
<accession>A0A6J7R473</accession>
<keyword evidence="5" id="KW-0229">DNA integration</keyword>
<comment type="subcellular location">
    <subcellularLocation>
        <location evidence="1">Cytoplasm</location>
    </subcellularLocation>
</comment>
<evidence type="ECO:0000256" key="8">
    <source>
        <dbReference type="ARBA" id="ARBA00023306"/>
    </source>
</evidence>
<evidence type="ECO:0000256" key="5">
    <source>
        <dbReference type="ARBA" id="ARBA00022908"/>
    </source>
</evidence>
<organism evidence="13">
    <name type="scientific">freshwater metagenome</name>
    <dbReference type="NCBI Taxonomy" id="449393"/>
    <lineage>
        <taxon>unclassified sequences</taxon>
        <taxon>metagenomes</taxon>
        <taxon>ecological metagenomes</taxon>
    </lineage>
</organism>
<dbReference type="GO" id="GO:0003677">
    <property type="term" value="F:DNA binding"/>
    <property type="evidence" value="ECO:0007669"/>
    <property type="project" value="UniProtKB-KW"/>
</dbReference>
<dbReference type="PROSITE" id="PS51900">
    <property type="entry name" value="CB"/>
    <property type="match status" value="1"/>
</dbReference>
<name>A0A6J7R473_9ZZZZ</name>
<gene>
    <name evidence="11" type="ORF">UFOPK3164_00676</name>
    <name evidence="12" type="ORF">UFOPK3427_00203</name>
    <name evidence="13" type="ORF">UFOPK4112_01038</name>
</gene>
<dbReference type="GO" id="GO:0006310">
    <property type="term" value="P:DNA recombination"/>
    <property type="evidence" value="ECO:0007669"/>
    <property type="project" value="UniProtKB-KW"/>
</dbReference>
<dbReference type="GO" id="GO:0051301">
    <property type="term" value="P:cell division"/>
    <property type="evidence" value="ECO:0007669"/>
    <property type="project" value="UniProtKB-KW"/>
</dbReference>
<keyword evidence="7" id="KW-0233">DNA recombination</keyword>
<dbReference type="AlphaFoldDB" id="A0A6J7R473"/>
<keyword evidence="3" id="KW-0132">Cell division</keyword>
<dbReference type="InterPro" id="IPR010998">
    <property type="entry name" value="Integrase_recombinase_N"/>
</dbReference>
<dbReference type="InterPro" id="IPR002104">
    <property type="entry name" value="Integrase_catalytic"/>
</dbReference>
<keyword evidence="2" id="KW-0963">Cytoplasm</keyword>
<dbReference type="CDD" id="cd00798">
    <property type="entry name" value="INT_XerDC_C"/>
    <property type="match status" value="1"/>
</dbReference>
<dbReference type="InterPro" id="IPR050090">
    <property type="entry name" value="Tyrosine_recombinase_XerCD"/>
</dbReference>
<dbReference type="EMBL" id="CAFBPM010000009">
    <property type="protein sequence ID" value="CAB5023122.1"/>
    <property type="molecule type" value="Genomic_DNA"/>
</dbReference>
<evidence type="ECO:0000256" key="3">
    <source>
        <dbReference type="ARBA" id="ARBA00022618"/>
    </source>
</evidence>
<dbReference type="PROSITE" id="PS51898">
    <property type="entry name" value="TYR_RECOMBINASE"/>
    <property type="match status" value="1"/>
</dbReference>
<dbReference type="InterPro" id="IPR011010">
    <property type="entry name" value="DNA_brk_join_enz"/>
</dbReference>
<protein>
    <submittedName>
        <fullName evidence="13">Unannotated protein</fullName>
    </submittedName>
</protein>
<reference evidence="13" key="1">
    <citation type="submission" date="2020-05" db="EMBL/GenBank/DDBJ databases">
        <authorList>
            <person name="Chiriac C."/>
            <person name="Salcher M."/>
            <person name="Ghai R."/>
            <person name="Kavagutti S V."/>
        </authorList>
    </citation>
    <scope>NUCLEOTIDE SEQUENCE</scope>
</reference>
<dbReference type="Gene3D" id="1.10.150.130">
    <property type="match status" value="1"/>
</dbReference>
<dbReference type="SUPFAM" id="SSF47823">
    <property type="entry name" value="lambda integrase-like, N-terminal domain"/>
    <property type="match status" value="1"/>
</dbReference>
<proteinExistence type="inferred from homology"/>
<keyword evidence="8" id="KW-0131">Cell cycle</keyword>
<dbReference type="InterPro" id="IPR023009">
    <property type="entry name" value="Tyrosine_recombinase_XerC/XerD"/>
</dbReference>
<dbReference type="GO" id="GO:0005737">
    <property type="term" value="C:cytoplasm"/>
    <property type="evidence" value="ECO:0007669"/>
    <property type="project" value="UniProtKB-SubCell"/>
</dbReference>
<dbReference type="PANTHER" id="PTHR30349">
    <property type="entry name" value="PHAGE INTEGRASE-RELATED"/>
    <property type="match status" value="1"/>
</dbReference>
<dbReference type="PANTHER" id="PTHR30349:SF77">
    <property type="entry name" value="TYROSINE RECOMBINASE XERC"/>
    <property type="match status" value="1"/>
</dbReference>
<evidence type="ECO:0000313" key="13">
    <source>
        <dbReference type="EMBL" id="CAB5023122.1"/>
    </source>
</evidence>
<dbReference type="Gene3D" id="1.10.443.10">
    <property type="entry name" value="Intergrase catalytic core"/>
    <property type="match status" value="1"/>
</dbReference>
<dbReference type="SUPFAM" id="SSF56349">
    <property type="entry name" value="DNA breaking-rejoining enzymes"/>
    <property type="match status" value="1"/>
</dbReference>
<dbReference type="HAMAP" id="MF_01808">
    <property type="entry name" value="Recomb_XerC_XerD"/>
    <property type="match status" value="1"/>
</dbReference>
<dbReference type="EMBL" id="CAFBLT010000001">
    <property type="protein sequence ID" value="CAB4861268.1"/>
    <property type="molecule type" value="Genomic_DNA"/>
</dbReference>
<dbReference type="InterPro" id="IPR044068">
    <property type="entry name" value="CB"/>
</dbReference>